<name>A0A2V1D683_9PLEO</name>
<dbReference type="Proteomes" id="UP000244855">
    <property type="component" value="Unassembled WGS sequence"/>
</dbReference>
<dbReference type="EMBL" id="KZ805582">
    <property type="protein sequence ID" value="PVH93551.1"/>
    <property type="molecule type" value="Genomic_DNA"/>
</dbReference>
<gene>
    <name evidence="1" type="ORF">DM02DRAFT_634464</name>
</gene>
<keyword evidence="2" id="KW-1185">Reference proteome</keyword>
<sequence>MPDGNERSNKPAVCYYFNILDELLLDPFIQRPATQWRQTNGEILSDAERHAFIQSIIQNQTSIPTNILELMELDMIYQGAEGILTRADESLFAKLYYECFNANSWFVVRPTVAYTRYPEFAIVATRTIMPDQTIPGLIGILVNVPDNEELNSERNVFNIGNKQKYLEGPLSRAVACREQNAYL</sequence>
<evidence type="ECO:0000313" key="1">
    <source>
        <dbReference type="EMBL" id="PVH93551.1"/>
    </source>
</evidence>
<protein>
    <submittedName>
        <fullName evidence="1">Uncharacterized protein</fullName>
    </submittedName>
</protein>
<dbReference type="AlphaFoldDB" id="A0A2V1D683"/>
<proteinExistence type="predicted"/>
<reference evidence="1 2" key="1">
    <citation type="journal article" date="2018" name="Sci. Rep.">
        <title>Comparative genomics provides insights into the lifestyle and reveals functional heterogeneity of dark septate endophytic fungi.</title>
        <authorList>
            <person name="Knapp D.G."/>
            <person name="Nemeth J.B."/>
            <person name="Barry K."/>
            <person name="Hainaut M."/>
            <person name="Henrissat B."/>
            <person name="Johnson J."/>
            <person name="Kuo A."/>
            <person name="Lim J.H.P."/>
            <person name="Lipzen A."/>
            <person name="Nolan M."/>
            <person name="Ohm R.A."/>
            <person name="Tamas L."/>
            <person name="Grigoriev I.V."/>
            <person name="Spatafora J.W."/>
            <person name="Nagy L.G."/>
            <person name="Kovacs G.M."/>
        </authorList>
    </citation>
    <scope>NUCLEOTIDE SEQUENCE [LARGE SCALE GENOMIC DNA]</scope>
    <source>
        <strain evidence="1 2">DSE2036</strain>
    </source>
</reference>
<evidence type="ECO:0000313" key="2">
    <source>
        <dbReference type="Proteomes" id="UP000244855"/>
    </source>
</evidence>
<accession>A0A2V1D683</accession>
<organism evidence="1 2">
    <name type="scientific">Periconia macrospinosa</name>
    <dbReference type="NCBI Taxonomy" id="97972"/>
    <lineage>
        <taxon>Eukaryota</taxon>
        <taxon>Fungi</taxon>
        <taxon>Dikarya</taxon>
        <taxon>Ascomycota</taxon>
        <taxon>Pezizomycotina</taxon>
        <taxon>Dothideomycetes</taxon>
        <taxon>Pleosporomycetidae</taxon>
        <taxon>Pleosporales</taxon>
        <taxon>Massarineae</taxon>
        <taxon>Periconiaceae</taxon>
        <taxon>Periconia</taxon>
    </lineage>
</organism>